<feature type="region of interest" description="Disordered" evidence="1">
    <location>
        <begin position="804"/>
        <end position="839"/>
    </location>
</feature>
<evidence type="ECO:0000313" key="2">
    <source>
        <dbReference type="EMBL" id="KAJ3220935.1"/>
    </source>
</evidence>
<organism evidence="2 3">
    <name type="scientific">Clydaea vesicula</name>
    <dbReference type="NCBI Taxonomy" id="447962"/>
    <lineage>
        <taxon>Eukaryota</taxon>
        <taxon>Fungi</taxon>
        <taxon>Fungi incertae sedis</taxon>
        <taxon>Chytridiomycota</taxon>
        <taxon>Chytridiomycota incertae sedis</taxon>
        <taxon>Chytridiomycetes</taxon>
        <taxon>Lobulomycetales</taxon>
        <taxon>Lobulomycetaceae</taxon>
        <taxon>Clydaea</taxon>
    </lineage>
</organism>
<evidence type="ECO:0000256" key="1">
    <source>
        <dbReference type="SAM" id="MobiDB-lite"/>
    </source>
</evidence>
<sequence length="1014" mass="113089">MSALTEPVYEGIDLTGGNAKLHVNKIPQAKLEMIAKGKYVMKNENTGMYISTQNSILPADDANDTDNGEPFVLIGNEEDISGRLTGATRPIYTLPIGVGWNSGEKTSMFCFDDAILEYRKNIDKASGKINKATGTQPRYMVTYASIGIPMQRYKWLVEFALEANVTIIKGPKDQEHNNYLWINVNITRDYIPPMIVILASNQVKVLGDSKQNLKSALMTAKKNFIGVVAMEINLKRSAGFTENRREYLLSPSLKMMQVIDETDISSPPLNKAVEFSPKNVVTSARLLDSLRGRPTTASEGESIIGGTNNLPGYQTQKMDKLRTLDIRLTGAIRFPQGRVHDDSIIVDKHPLIDSVTQIMNEAIQSYIMKSSIAMYQTIDERICIYLSMIPSFLPIKVMMIGQEPYALDILPSIGSAFAFNPLAVNGFTPSIQVLSQFICMGDKSRISHIADLLSCSYVLLNYGIICINVHPSSKLRDQEKMKVESYFSELCSNIILSSKLLHSTSIELICLGDVASKTIKSMLSSIPSEITRSIHIAKVYLQNPVFVSRSRRPIAIRHNITPSDTCEYIEKFMNTELHEIGLVSNSYHNQRVVISHDWYDYHQYSLILIGNNERLAKIFNQFRKDIILQIREQNIDNLLLIAISAKDHIVSMSNQQKDTNKRGMSDYQYSIYNTLRIMLENGTEIKNHAIKVSRDVHNAISKLNPDDRESVTSLVSCIDDFAGSLSTAIAFFASINPALTSQTSYIDITGASIPPIIKTATPQIYDVDFASALSEDLGKSSQSSSTGQAMMSSSQIHNIKVNNQNASKATANTKDTKDSNTNSRIPPMNIDDASDYNDDNSSAIDAFNWEDSIDKDDEYEQDEVDLLPSKYSMFTSMFSQAYVPNTIVTDNRDKGKSIDTKIEHNSNNFLWSNLHSPSEPSTLGHKGRRRIPTISNNNTISNTVPNTNKRERTLSQISISSIDSQMSQISMSSQLSTSSRRSRTIPKIGQAPISYSSAPPTPMRRRRLPTIDSQ</sequence>
<proteinExistence type="predicted"/>
<feature type="compositionally biased region" description="Polar residues" evidence="1">
    <location>
        <begin position="804"/>
        <end position="824"/>
    </location>
</feature>
<comment type="caution">
    <text evidence="2">The sequence shown here is derived from an EMBL/GenBank/DDBJ whole genome shotgun (WGS) entry which is preliminary data.</text>
</comment>
<protein>
    <submittedName>
        <fullName evidence="2">Uncharacterized protein</fullName>
    </submittedName>
</protein>
<name>A0AAD5U5P0_9FUNG</name>
<dbReference type="AlphaFoldDB" id="A0AAD5U5P0"/>
<feature type="compositionally biased region" description="Low complexity" evidence="1">
    <location>
        <begin position="965"/>
        <end position="979"/>
    </location>
</feature>
<keyword evidence="3" id="KW-1185">Reference proteome</keyword>
<accession>A0AAD5U5P0</accession>
<feature type="region of interest" description="Disordered" evidence="1">
    <location>
        <begin position="965"/>
        <end position="1014"/>
    </location>
</feature>
<gene>
    <name evidence="2" type="ORF">HK099_003894</name>
</gene>
<reference evidence="2" key="1">
    <citation type="submission" date="2020-05" db="EMBL/GenBank/DDBJ databases">
        <title>Phylogenomic resolution of chytrid fungi.</title>
        <authorList>
            <person name="Stajich J.E."/>
            <person name="Amses K."/>
            <person name="Simmons R."/>
            <person name="Seto K."/>
            <person name="Myers J."/>
            <person name="Bonds A."/>
            <person name="Quandt C.A."/>
            <person name="Barry K."/>
            <person name="Liu P."/>
            <person name="Grigoriev I."/>
            <person name="Longcore J.E."/>
            <person name="James T.Y."/>
        </authorList>
    </citation>
    <scope>NUCLEOTIDE SEQUENCE</scope>
    <source>
        <strain evidence="2">JEL0476</strain>
    </source>
</reference>
<dbReference type="Proteomes" id="UP001211065">
    <property type="component" value="Unassembled WGS sequence"/>
</dbReference>
<dbReference type="EMBL" id="JADGJW010000262">
    <property type="protein sequence ID" value="KAJ3220935.1"/>
    <property type="molecule type" value="Genomic_DNA"/>
</dbReference>
<evidence type="ECO:0000313" key="3">
    <source>
        <dbReference type="Proteomes" id="UP001211065"/>
    </source>
</evidence>